<comment type="caution">
    <text evidence="2">The sequence shown here is derived from an EMBL/GenBank/DDBJ whole genome shotgun (WGS) entry which is preliminary data.</text>
</comment>
<feature type="region of interest" description="Disordered" evidence="1">
    <location>
        <begin position="1"/>
        <end position="21"/>
    </location>
</feature>
<evidence type="ECO:0000313" key="2">
    <source>
        <dbReference type="EMBL" id="KAK5839532.1"/>
    </source>
</evidence>
<proteinExistence type="predicted"/>
<dbReference type="Proteomes" id="UP001358586">
    <property type="component" value="Chromosome 3"/>
</dbReference>
<feature type="region of interest" description="Disordered" evidence="1">
    <location>
        <begin position="94"/>
        <end position="124"/>
    </location>
</feature>
<organism evidence="2 3">
    <name type="scientific">Gossypium arboreum</name>
    <name type="common">Tree cotton</name>
    <name type="synonym">Gossypium nanking</name>
    <dbReference type="NCBI Taxonomy" id="29729"/>
    <lineage>
        <taxon>Eukaryota</taxon>
        <taxon>Viridiplantae</taxon>
        <taxon>Streptophyta</taxon>
        <taxon>Embryophyta</taxon>
        <taxon>Tracheophyta</taxon>
        <taxon>Spermatophyta</taxon>
        <taxon>Magnoliopsida</taxon>
        <taxon>eudicotyledons</taxon>
        <taxon>Gunneridae</taxon>
        <taxon>Pentapetalae</taxon>
        <taxon>rosids</taxon>
        <taxon>malvids</taxon>
        <taxon>Malvales</taxon>
        <taxon>Malvaceae</taxon>
        <taxon>Malvoideae</taxon>
        <taxon>Gossypium</taxon>
    </lineage>
</organism>
<keyword evidence="3" id="KW-1185">Reference proteome</keyword>
<protein>
    <submittedName>
        <fullName evidence="2">Uncharacterized protein</fullName>
    </submittedName>
</protein>
<accession>A0ABR0QJP0</accession>
<evidence type="ECO:0000313" key="3">
    <source>
        <dbReference type="Proteomes" id="UP001358586"/>
    </source>
</evidence>
<reference evidence="2 3" key="1">
    <citation type="submission" date="2023-03" db="EMBL/GenBank/DDBJ databases">
        <title>WGS of Gossypium arboreum.</title>
        <authorList>
            <person name="Yu D."/>
        </authorList>
    </citation>
    <scope>NUCLEOTIDE SEQUENCE [LARGE SCALE GENOMIC DNA]</scope>
    <source>
        <tissue evidence="2">Leaf</tissue>
    </source>
</reference>
<gene>
    <name evidence="2" type="ORF">PVK06_008333</name>
</gene>
<sequence length="124" mass="13789">MKVGMERRNRRSHLREANPPAPNILFHPLLPVGQALDTLMMAFNELETVGNFKGQVQTLKISVYELNIQPLENPDSRESTPHFSSLGCHEYPLPDFLHAPSGERKPSANLQGGTVDDTEGNDGR</sequence>
<dbReference type="EMBL" id="JARKNE010000003">
    <property type="protein sequence ID" value="KAK5839532.1"/>
    <property type="molecule type" value="Genomic_DNA"/>
</dbReference>
<name>A0ABR0QJP0_GOSAR</name>
<evidence type="ECO:0000256" key="1">
    <source>
        <dbReference type="SAM" id="MobiDB-lite"/>
    </source>
</evidence>